<keyword evidence="2" id="KW-1185">Reference proteome</keyword>
<protein>
    <submittedName>
        <fullName evidence="1">Uncharacterized protein</fullName>
    </submittedName>
</protein>
<dbReference type="PANTHER" id="PTHR23108:SF0">
    <property type="entry name" value="METHYLTRANSFERASE-LIKE PROTEIN 22"/>
    <property type="match status" value="1"/>
</dbReference>
<accession>A0AAW1PKK1</accession>
<dbReference type="InterPro" id="IPR019410">
    <property type="entry name" value="Methyltransf_16"/>
</dbReference>
<dbReference type="GO" id="GO:0005634">
    <property type="term" value="C:nucleus"/>
    <property type="evidence" value="ECO:0007669"/>
    <property type="project" value="TreeGrafter"/>
</dbReference>
<dbReference type="GO" id="GO:0008276">
    <property type="term" value="F:protein methyltransferase activity"/>
    <property type="evidence" value="ECO:0007669"/>
    <property type="project" value="InterPro"/>
</dbReference>
<evidence type="ECO:0000313" key="1">
    <source>
        <dbReference type="EMBL" id="KAK9808594.1"/>
    </source>
</evidence>
<dbReference type="CDD" id="cd02440">
    <property type="entry name" value="AdoMet_MTases"/>
    <property type="match status" value="1"/>
</dbReference>
<comment type="caution">
    <text evidence="1">The sequence shown here is derived from an EMBL/GenBank/DDBJ whole genome shotgun (WGS) entry which is preliminary data.</text>
</comment>
<dbReference type="Proteomes" id="UP001489004">
    <property type="component" value="Unassembled WGS sequence"/>
</dbReference>
<dbReference type="InterPro" id="IPR038899">
    <property type="entry name" value="METTL22"/>
</dbReference>
<dbReference type="AlphaFoldDB" id="A0AAW1PKK1"/>
<dbReference type="EMBL" id="JALJOR010000011">
    <property type="protein sequence ID" value="KAK9808594.1"/>
    <property type="molecule type" value="Genomic_DNA"/>
</dbReference>
<organism evidence="1 2">
    <name type="scientific">[Myrmecia] bisecta</name>
    <dbReference type="NCBI Taxonomy" id="41462"/>
    <lineage>
        <taxon>Eukaryota</taxon>
        <taxon>Viridiplantae</taxon>
        <taxon>Chlorophyta</taxon>
        <taxon>core chlorophytes</taxon>
        <taxon>Trebouxiophyceae</taxon>
        <taxon>Trebouxiales</taxon>
        <taxon>Trebouxiaceae</taxon>
        <taxon>Myrmecia</taxon>
    </lineage>
</organism>
<name>A0AAW1PKK1_9CHLO</name>
<dbReference type="SUPFAM" id="SSF53335">
    <property type="entry name" value="S-adenosyl-L-methionine-dependent methyltransferases"/>
    <property type="match status" value="1"/>
</dbReference>
<reference evidence="1 2" key="1">
    <citation type="journal article" date="2024" name="Nat. Commun.">
        <title>Phylogenomics reveals the evolutionary origins of lichenization in chlorophyte algae.</title>
        <authorList>
            <person name="Puginier C."/>
            <person name="Libourel C."/>
            <person name="Otte J."/>
            <person name="Skaloud P."/>
            <person name="Haon M."/>
            <person name="Grisel S."/>
            <person name="Petersen M."/>
            <person name="Berrin J.G."/>
            <person name="Delaux P.M."/>
            <person name="Dal Grande F."/>
            <person name="Keller J."/>
        </authorList>
    </citation>
    <scope>NUCLEOTIDE SEQUENCE [LARGE SCALE GENOMIC DNA]</scope>
    <source>
        <strain evidence="1 2">SAG 2043</strain>
    </source>
</reference>
<proteinExistence type="predicted"/>
<evidence type="ECO:0000313" key="2">
    <source>
        <dbReference type="Proteomes" id="UP001489004"/>
    </source>
</evidence>
<dbReference type="PANTHER" id="PTHR23108">
    <property type="entry name" value="METHYLTRANSFERASE-RELATED"/>
    <property type="match status" value="1"/>
</dbReference>
<dbReference type="Gene3D" id="3.40.50.150">
    <property type="entry name" value="Vaccinia Virus protein VP39"/>
    <property type="match status" value="1"/>
</dbReference>
<dbReference type="Pfam" id="PF10294">
    <property type="entry name" value="Methyltransf_16"/>
    <property type="match status" value="1"/>
</dbReference>
<sequence>MDTLDYELLEVVLGNEDTPVTAAVIKPLAHLKNNLRSEGKGNVLPGDATGGRISGAAKCLLWLILRLKHELQEACLVELGCGSGICGTLAARFAKQVYLTDGSSDALDLAAKTVLHNQDTLQASVHACCLQWGHTTSAADALSSCTLLRAAGQTIGMLVGAQGWAVLSFSPRIDTWLSDLEDGAQAHELSLCFIPLGCIVPKPELRTGWYTAVRLVLLSRPAARLPAFLRSRSSQFTATEEKGHAANEWPFSGLELED</sequence>
<dbReference type="InterPro" id="IPR029063">
    <property type="entry name" value="SAM-dependent_MTases_sf"/>
</dbReference>
<gene>
    <name evidence="1" type="ORF">WJX72_000203</name>
</gene>